<organism evidence="1 2">
    <name type="scientific">Necator americanus</name>
    <name type="common">Human hookworm</name>
    <dbReference type="NCBI Taxonomy" id="51031"/>
    <lineage>
        <taxon>Eukaryota</taxon>
        <taxon>Metazoa</taxon>
        <taxon>Ecdysozoa</taxon>
        <taxon>Nematoda</taxon>
        <taxon>Chromadorea</taxon>
        <taxon>Rhabditida</taxon>
        <taxon>Rhabditina</taxon>
        <taxon>Rhabditomorpha</taxon>
        <taxon>Strongyloidea</taxon>
        <taxon>Ancylostomatidae</taxon>
        <taxon>Bunostominae</taxon>
        <taxon>Necator</taxon>
    </lineage>
</organism>
<evidence type="ECO:0000313" key="1">
    <source>
        <dbReference type="EMBL" id="KAK6738044.1"/>
    </source>
</evidence>
<gene>
    <name evidence="1" type="primary">Necator_chrII.g8050</name>
    <name evidence="1" type="ORF">RB195_020256</name>
</gene>
<sequence length="93" mass="10567">MMDVAVASFWEGFAMDNIDEEYGQLAEHLRDCTKKAECFKTSKRDLSLETLVLIRQRGAARAAGNQELASELTRLCIEAIREDLKERRGEVAF</sequence>
<reference evidence="1 2" key="1">
    <citation type="submission" date="2023-08" db="EMBL/GenBank/DDBJ databases">
        <title>A Necator americanus chromosomal reference genome.</title>
        <authorList>
            <person name="Ilik V."/>
            <person name="Petrzelkova K.J."/>
            <person name="Pardy F."/>
            <person name="Fuh T."/>
            <person name="Niatou-Singa F.S."/>
            <person name="Gouil Q."/>
            <person name="Baker L."/>
            <person name="Ritchie M.E."/>
            <person name="Jex A.R."/>
            <person name="Gazzola D."/>
            <person name="Li H."/>
            <person name="Toshio Fujiwara R."/>
            <person name="Zhan B."/>
            <person name="Aroian R.V."/>
            <person name="Pafco B."/>
            <person name="Schwarz E.M."/>
        </authorList>
    </citation>
    <scope>NUCLEOTIDE SEQUENCE [LARGE SCALE GENOMIC DNA]</scope>
    <source>
        <strain evidence="1 2">Aroian</strain>
        <tissue evidence="1">Whole animal</tissue>
    </source>
</reference>
<accession>A0ABR1CIF8</accession>
<keyword evidence="2" id="KW-1185">Reference proteome</keyword>
<dbReference type="EMBL" id="JAVFWL010000002">
    <property type="protein sequence ID" value="KAK6738044.1"/>
    <property type="molecule type" value="Genomic_DNA"/>
</dbReference>
<comment type="caution">
    <text evidence="1">The sequence shown here is derived from an EMBL/GenBank/DDBJ whole genome shotgun (WGS) entry which is preliminary data.</text>
</comment>
<dbReference type="Proteomes" id="UP001303046">
    <property type="component" value="Unassembled WGS sequence"/>
</dbReference>
<name>A0ABR1CIF8_NECAM</name>
<protein>
    <submittedName>
        <fullName evidence="1">Uncharacterized protein</fullName>
    </submittedName>
</protein>
<proteinExistence type="predicted"/>
<evidence type="ECO:0000313" key="2">
    <source>
        <dbReference type="Proteomes" id="UP001303046"/>
    </source>
</evidence>